<gene>
    <name evidence="15" type="ORF">RDB_LOCUS72334</name>
</gene>
<dbReference type="InterPro" id="IPR029413">
    <property type="entry name" value="RG-lyase_II"/>
</dbReference>
<dbReference type="Proteomes" id="UP000663840">
    <property type="component" value="Unassembled WGS sequence"/>
</dbReference>
<dbReference type="CDD" id="cd10317">
    <property type="entry name" value="RGL4_C"/>
    <property type="match status" value="1"/>
</dbReference>
<dbReference type="SUPFAM" id="SSF49452">
    <property type="entry name" value="Starch-binding domain-like"/>
    <property type="match status" value="1"/>
</dbReference>
<dbReference type="GO" id="GO:0102210">
    <property type="term" value="F:rhamnogalacturonan endolyase activity"/>
    <property type="evidence" value="ECO:0007669"/>
    <property type="project" value="UniProtKB-EC"/>
</dbReference>
<dbReference type="Pfam" id="PF14683">
    <property type="entry name" value="CBM-like"/>
    <property type="match status" value="1"/>
</dbReference>
<evidence type="ECO:0000256" key="3">
    <source>
        <dbReference type="ARBA" id="ARBA00010418"/>
    </source>
</evidence>
<proteinExistence type="inferred from homology"/>
<evidence type="ECO:0000256" key="11">
    <source>
        <dbReference type="ARBA" id="ARBA00023326"/>
    </source>
</evidence>
<dbReference type="Pfam" id="PF14686">
    <property type="entry name" value="fn3_3"/>
    <property type="match status" value="1"/>
</dbReference>
<evidence type="ECO:0000256" key="1">
    <source>
        <dbReference type="ARBA" id="ARBA00001324"/>
    </source>
</evidence>
<evidence type="ECO:0000256" key="13">
    <source>
        <dbReference type="SAM" id="SignalP"/>
    </source>
</evidence>
<dbReference type="PANTHER" id="PTHR36574:SF1">
    <property type="entry name" value="RHAMNOGALACTURONATE LYASE-RELATED"/>
    <property type="match status" value="1"/>
</dbReference>
<feature type="region of interest" description="Disordered" evidence="12">
    <location>
        <begin position="626"/>
        <end position="652"/>
    </location>
</feature>
<keyword evidence="6 13" id="KW-0732">Signal</keyword>
<dbReference type="SUPFAM" id="SSF57180">
    <property type="entry name" value="Cellulose-binding domain"/>
    <property type="match status" value="1"/>
</dbReference>
<dbReference type="GO" id="GO:0045490">
    <property type="term" value="P:pectin catabolic process"/>
    <property type="evidence" value="ECO:0007669"/>
    <property type="project" value="TreeGrafter"/>
</dbReference>
<name>A0A8H2XW13_9AGAM</name>
<dbReference type="InterPro" id="IPR008979">
    <property type="entry name" value="Galactose-bd-like_sf"/>
</dbReference>
<feature type="signal peptide" evidence="13">
    <location>
        <begin position="1"/>
        <end position="19"/>
    </location>
</feature>
<evidence type="ECO:0000256" key="8">
    <source>
        <dbReference type="ARBA" id="ARBA00023239"/>
    </source>
</evidence>
<evidence type="ECO:0000256" key="9">
    <source>
        <dbReference type="ARBA" id="ARBA00023277"/>
    </source>
</evidence>
<keyword evidence="9" id="KW-0119">Carbohydrate metabolism</keyword>
<dbReference type="Gene3D" id="2.70.98.10">
    <property type="match status" value="1"/>
</dbReference>
<dbReference type="InterPro" id="IPR029411">
    <property type="entry name" value="RG-lyase_III"/>
</dbReference>
<evidence type="ECO:0000256" key="12">
    <source>
        <dbReference type="SAM" id="MobiDB-lite"/>
    </source>
</evidence>
<evidence type="ECO:0000259" key="14">
    <source>
        <dbReference type="PROSITE" id="PS51164"/>
    </source>
</evidence>
<comment type="similarity">
    <text evidence="3">Belongs to the polysaccharide lyase 4 family.</text>
</comment>
<dbReference type="PROSITE" id="PS51164">
    <property type="entry name" value="CBM1_2"/>
    <property type="match status" value="1"/>
</dbReference>
<accession>A0A8H2XW13</accession>
<evidence type="ECO:0000256" key="7">
    <source>
        <dbReference type="ARBA" id="ARBA00023157"/>
    </source>
</evidence>
<evidence type="ECO:0000256" key="10">
    <source>
        <dbReference type="ARBA" id="ARBA00023316"/>
    </source>
</evidence>
<dbReference type="EMBL" id="CAJMWR010001882">
    <property type="protein sequence ID" value="CAE6436611.1"/>
    <property type="molecule type" value="Genomic_DNA"/>
</dbReference>
<dbReference type="InterPro" id="IPR015364">
    <property type="entry name" value="RhgB_N"/>
</dbReference>
<organism evidence="15 16">
    <name type="scientific">Rhizoctonia solani</name>
    <dbReference type="NCBI Taxonomy" id="456999"/>
    <lineage>
        <taxon>Eukaryota</taxon>
        <taxon>Fungi</taxon>
        <taxon>Dikarya</taxon>
        <taxon>Basidiomycota</taxon>
        <taxon>Agaricomycotina</taxon>
        <taxon>Agaricomycetes</taxon>
        <taxon>Cantharellales</taxon>
        <taxon>Ceratobasidiaceae</taxon>
        <taxon>Rhizoctonia</taxon>
    </lineage>
</organism>
<dbReference type="PANTHER" id="PTHR36574">
    <property type="entry name" value="RHAMNOGALACTURONATE LYASE-RELATED"/>
    <property type="match status" value="1"/>
</dbReference>
<dbReference type="GO" id="GO:0030248">
    <property type="term" value="F:cellulose binding"/>
    <property type="evidence" value="ECO:0007669"/>
    <property type="project" value="InterPro"/>
</dbReference>
<keyword evidence="10" id="KW-0961">Cell wall biogenesis/degradation</keyword>
<dbReference type="Pfam" id="PF09284">
    <property type="entry name" value="RhgB_N"/>
    <property type="match status" value="1"/>
</dbReference>
<feature type="compositionally biased region" description="Basic and acidic residues" evidence="12">
    <location>
        <begin position="636"/>
        <end position="652"/>
    </location>
</feature>
<keyword evidence="5" id="KW-0964">Secreted</keyword>
<dbReference type="InterPro" id="IPR035971">
    <property type="entry name" value="CBD_sf"/>
</dbReference>
<dbReference type="Gene3D" id="2.20.70.10">
    <property type="match status" value="1"/>
</dbReference>
<evidence type="ECO:0000256" key="2">
    <source>
        <dbReference type="ARBA" id="ARBA00004613"/>
    </source>
</evidence>
<dbReference type="InterPro" id="IPR011013">
    <property type="entry name" value="Gal_mutarotase_sf_dom"/>
</dbReference>
<dbReference type="FunFam" id="2.60.120.260:FF:000102">
    <property type="entry name" value="Rhamnogalacturonate lyase A"/>
    <property type="match status" value="1"/>
</dbReference>
<feature type="region of interest" description="Disordered" evidence="12">
    <location>
        <begin position="692"/>
        <end position="749"/>
    </location>
</feature>
<comment type="caution">
    <text evidence="15">The sequence shown here is derived from an EMBL/GenBank/DDBJ whole genome shotgun (WGS) entry which is preliminary data.</text>
</comment>
<dbReference type="GO" id="GO:0071555">
    <property type="term" value="P:cell wall organization"/>
    <property type="evidence" value="ECO:0007669"/>
    <property type="project" value="UniProtKB-KW"/>
</dbReference>
<dbReference type="AlphaFoldDB" id="A0A8H2XW13"/>
<evidence type="ECO:0000256" key="4">
    <source>
        <dbReference type="ARBA" id="ARBA00012437"/>
    </source>
</evidence>
<dbReference type="SUPFAM" id="SSF74650">
    <property type="entry name" value="Galactose mutarotase-like"/>
    <property type="match status" value="1"/>
</dbReference>
<dbReference type="SUPFAM" id="SSF49785">
    <property type="entry name" value="Galactose-binding domain-like"/>
    <property type="match status" value="1"/>
</dbReference>
<feature type="domain" description="CBM1" evidence="14">
    <location>
        <begin position="572"/>
        <end position="607"/>
    </location>
</feature>
<dbReference type="InterPro" id="IPR013784">
    <property type="entry name" value="Carb-bd-like_fold"/>
</dbReference>
<dbReference type="InterPro" id="IPR000254">
    <property type="entry name" value="CBD"/>
</dbReference>
<evidence type="ECO:0000256" key="6">
    <source>
        <dbReference type="ARBA" id="ARBA00022729"/>
    </source>
</evidence>
<dbReference type="InterPro" id="IPR016590">
    <property type="entry name" value="Rhamnogalacturonase_B"/>
</dbReference>
<dbReference type="Gene3D" id="2.60.120.260">
    <property type="entry name" value="Galactose-binding domain-like"/>
    <property type="match status" value="1"/>
</dbReference>
<dbReference type="Gene3D" id="2.60.40.1120">
    <property type="entry name" value="Carboxypeptidase-like, regulatory domain"/>
    <property type="match status" value="1"/>
</dbReference>
<comment type="subcellular location">
    <subcellularLocation>
        <location evidence="2">Secreted</location>
    </subcellularLocation>
</comment>
<protein>
    <recommendedName>
        <fullName evidence="4">rhamnogalacturonan endolyase</fullName>
        <ecNumber evidence="4">4.2.2.23</ecNumber>
    </recommendedName>
</protein>
<evidence type="ECO:0000313" key="16">
    <source>
        <dbReference type="Proteomes" id="UP000663840"/>
    </source>
</evidence>
<feature type="region of interest" description="Disordered" evidence="12">
    <location>
        <begin position="766"/>
        <end position="785"/>
    </location>
</feature>
<reference evidence="15" key="1">
    <citation type="submission" date="2021-01" db="EMBL/GenBank/DDBJ databases">
        <authorList>
            <person name="Kaushik A."/>
        </authorList>
    </citation>
    <scope>NUCLEOTIDE SEQUENCE</scope>
    <source>
        <strain evidence="15">AG1-1A</strain>
    </source>
</reference>
<feature type="compositionally biased region" description="Low complexity" evidence="12">
    <location>
        <begin position="766"/>
        <end position="775"/>
    </location>
</feature>
<comment type="catalytic activity">
    <reaction evidence="1">
        <text>Endotype eliminative cleavage of L-alpha-rhamnopyranosyl-(1-&gt;4)-alpha-D-galactopyranosyluronic acid bonds of rhamnogalacturonan I domains in ramified hairy regions of pectin leaving L-rhamnopyranose at the reducing end and 4-deoxy-4,5-unsaturated D-galactopyranosyluronic acid at the non-reducing end.</text>
        <dbReference type="EC" id="4.2.2.23"/>
    </reaction>
</comment>
<keyword evidence="7" id="KW-1015">Disulfide bond</keyword>
<sequence>MLRFGLLVFLASYLGIASAAFGVTSSGGRYIVDAGSPNPLVIKVDMQYPSSDHLSNINIYEVNQANCDITSLVYRGNEYQYQSTFSHIGSGLGSATVSATVVNSQYVKITCVTSTLTHYYVVKSGDSTVYMATYITAQPSVGELRYIARLNRSFLPNGDPESYTDLGSETVEGSDVFRQSNGQTVSKFYSSERFIDDKVHYVSGNDVIISMVIPDPTSYEGSAGGPFFRDINRDRGSSYHALYWYMNSGHAQTETKRIGLMGPYAMVFSRSGVPSGNLDVSFFSQLGISGYVGTGGRGTVTGTASGVSTSYQRVVHWFNDVAQYWTYVSSSGSFTSPPMKAGTYTMVLYRDEFEIARKSVSVGAGSTVSSSIASNEATAAPAWRIGEFNGRPTGFRNADLQEHMHPSDVRMNSWGPVTYTIGSSSLYNFPMAQIKDVNNPTTIKFTLNSGQTGAATLKIGTTLAFAGGRPQVTVNGWAGPIPPTPTDLNSRGFTRGTYRGINVVYTVNIPSGTLVSGTNTIQVNVISGSSGSQFLSPNFIYDAIELITTGSSSSPTTTTTTVAQPTATSGTGTVPLYGQCGGNGYTGPTVCAQGTCTYSNEWVNTLILGPVTAILPCLMNSSANADLPPPYDFTDDDRHSMEDESRPLPKGWVRDYDHANKHHFYVDTKTNPPRSIWVHPFEDEQFQREHPELFKQSRPPPSRSGENAVAGPSNTEGGTPEKKGFIQKMKDKAAEHAAKKEEERKQREQLQREAVQRYVMRRQQLLQQGQQQQQQHTYGQGSLYGPPNTYGYGRYPPPGVAYGGRRRGGNMALPLMGGLAGGMLLGSMLDGDGYYGDGFGDGDFGGDMGGGFDF</sequence>
<feature type="compositionally biased region" description="Basic and acidic residues" evidence="12">
    <location>
        <begin position="719"/>
        <end position="749"/>
    </location>
</feature>
<dbReference type="InterPro" id="IPR014718">
    <property type="entry name" value="GH-type_carb-bd"/>
</dbReference>
<evidence type="ECO:0000313" key="15">
    <source>
        <dbReference type="EMBL" id="CAE6436611.1"/>
    </source>
</evidence>
<dbReference type="CDD" id="cd10320">
    <property type="entry name" value="RGL4_N"/>
    <property type="match status" value="1"/>
</dbReference>
<dbReference type="SMART" id="SM00236">
    <property type="entry name" value="fCBD"/>
    <property type="match status" value="1"/>
</dbReference>
<dbReference type="Pfam" id="PF00734">
    <property type="entry name" value="CBM_1"/>
    <property type="match status" value="1"/>
</dbReference>
<keyword evidence="8" id="KW-0456">Lyase</keyword>
<dbReference type="EC" id="4.2.2.23" evidence="4"/>
<keyword evidence="11" id="KW-0624">Polysaccharide degradation</keyword>
<dbReference type="GO" id="GO:0005576">
    <property type="term" value="C:extracellular region"/>
    <property type="evidence" value="ECO:0007669"/>
    <property type="project" value="UniProtKB-SubCell"/>
</dbReference>
<feature type="chain" id="PRO_5034191825" description="rhamnogalacturonan endolyase" evidence="13">
    <location>
        <begin position="20"/>
        <end position="854"/>
    </location>
</feature>
<evidence type="ECO:0000256" key="5">
    <source>
        <dbReference type="ARBA" id="ARBA00022525"/>
    </source>
</evidence>